<sequence length="246" mass="27107">MDKVGLQEDGKVYHFHPVGIGDSLNSICPAECVVEVHKLESSGTTLIVSKESFDFILEKEGYREYPYVPAGASGVTLGYGYDLGQQTPAQVRQDLSGLYTWLEIQSLLSAVGKRGDEAISSLNATSHIAISKDDAASLALRMKLRYAQLVLNTYPQTASLHPHCQGALLSLVINRGISFTRPSVESRLEMKQISDDLINLTPESIPSRLRSMKRLWEGQAGLGGLIIRREEEAKLFEKGLACDCWH</sequence>
<dbReference type="AlphaFoldDB" id="A0A7V8UFR4"/>
<dbReference type="InterPro" id="IPR023346">
    <property type="entry name" value="Lysozyme-like_dom_sf"/>
</dbReference>
<dbReference type="GO" id="GO:0042742">
    <property type="term" value="P:defense response to bacterium"/>
    <property type="evidence" value="ECO:0007669"/>
    <property type="project" value="UniProtKB-KW"/>
</dbReference>
<feature type="domain" description="Pesticin C-terminal" evidence="3">
    <location>
        <begin position="53"/>
        <end position="181"/>
    </location>
</feature>
<reference evidence="4 5" key="1">
    <citation type="submission" date="2019-06" db="EMBL/GenBank/DDBJ databases">
        <title>Analysis of the biodiversity of Brassica napus bacterial endophytes for the selection of potential efficient biofertilizers for rapeseed crops.</title>
        <authorList>
            <person name="Jimenez-Gomez A."/>
            <person name="Saati-Santamaria Z."/>
            <person name="Menendez E."/>
            <person name="Rivas R."/>
            <person name="Mateos P.F."/>
            <person name="Velazquez E."/>
            <person name="Garcia-Fraile P."/>
        </authorList>
    </citation>
    <scope>NUCLEOTIDE SEQUENCE [LARGE SCALE GENOMIC DNA]</scope>
    <source>
        <strain evidence="4 5">CDVBN10</strain>
    </source>
</reference>
<accession>A0A7V8UFR4</accession>
<dbReference type="GO" id="GO:0003796">
    <property type="term" value="F:lysozyme activity"/>
    <property type="evidence" value="ECO:0007669"/>
    <property type="project" value="InterPro"/>
</dbReference>
<evidence type="ECO:0000313" key="5">
    <source>
        <dbReference type="Proteomes" id="UP000572407"/>
    </source>
</evidence>
<evidence type="ECO:0000256" key="2">
    <source>
        <dbReference type="ARBA" id="ARBA00022638"/>
    </source>
</evidence>
<keyword evidence="2" id="KW-0081">Bacteriolytic enzyme</keyword>
<dbReference type="InterPro" id="IPR031922">
    <property type="entry name" value="Pesticin_C"/>
</dbReference>
<organism evidence="4 5">
    <name type="scientific">Pseudomonas brassicacearum subsp. neoaurantiaca</name>
    <dbReference type="NCBI Taxonomy" id="494916"/>
    <lineage>
        <taxon>Bacteria</taxon>
        <taxon>Pseudomonadati</taxon>
        <taxon>Pseudomonadota</taxon>
        <taxon>Gammaproteobacteria</taxon>
        <taxon>Pseudomonadales</taxon>
        <taxon>Pseudomonadaceae</taxon>
        <taxon>Pseudomonas</taxon>
    </lineage>
</organism>
<gene>
    <name evidence="4" type="ORF">FHK92_22935</name>
</gene>
<dbReference type="SUPFAM" id="SSF53955">
    <property type="entry name" value="Lysozyme-like"/>
    <property type="match status" value="1"/>
</dbReference>
<dbReference type="Proteomes" id="UP000572407">
    <property type="component" value="Unassembled WGS sequence"/>
</dbReference>
<evidence type="ECO:0000313" key="4">
    <source>
        <dbReference type="EMBL" id="MBA1380620.1"/>
    </source>
</evidence>
<dbReference type="GO" id="GO:0031640">
    <property type="term" value="P:killing of cells of another organism"/>
    <property type="evidence" value="ECO:0007669"/>
    <property type="project" value="UniProtKB-KW"/>
</dbReference>
<dbReference type="InterPro" id="IPR023347">
    <property type="entry name" value="Lysozyme_dom_sf"/>
</dbReference>
<protein>
    <recommendedName>
        <fullName evidence="3">Pesticin C-terminal domain-containing protein</fullName>
    </recommendedName>
</protein>
<dbReference type="EMBL" id="VDLV01000047">
    <property type="protein sequence ID" value="MBA1380620.1"/>
    <property type="molecule type" value="Genomic_DNA"/>
</dbReference>
<comment type="caution">
    <text evidence="4">The sequence shown here is derived from an EMBL/GenBank/DDBJ whole genome shotgun (WGS) entry which is preliminary data.</text>
</comment>
<keyword evidence="1" id="KW-0929">Antimicrobial</keyword>
<name>A0A7V8UFR4_9PSED</name>
<dbReference type="Pfam" id="PF16754">
    <property type="entry name" value="Pesticin"/>
    <property type="match status" value="1"/>
</dbReference>
<evidence type="ECO:0000259" key="3">
    <source>
        <dbReference type="Pfam" id="PF16754"/>
    </source>
</evidence>
<dbReference type="Gene3D" id="1.10.530.40">
    <property type="match status" value="1"/>
</dbReference>
<evidence type="ECO:0000256" key="1">
    <source>
        <dbReference type="ARBA" id="ARBA00022529"/>
    </source>
</evidence>
<proteinExistence type="predicted"/>